<evidence type="ECO:0008006" key="7">
    <source>
        <dbReference type="Google" id="ProtNLM"/>
    </source>
</evidence>
<accession>W4FNT3</accession>
<evidence type="ECO:0000256" key="1">
    <source>
        <dbReference type="ARBA" id="ARBA00008878"/>
    </source>
</evidence>
<dbReference type="PANTHER" id="PTHR13298">
    <property type="entry name" value="CYTOSOLIC REGULATOR PIANISSIMO"/>
    <property type="match status" value="1"/>
</dbReference>
<dbReference type="InterPro" id="IPR011989">
    <property type="entry name" value="ARM-like"/>
</dbReference>
<dbReference type="SMART" id="SM01303">
    <property type="entry name" value="RasGEF_N_2"/>
    <property type="match status" value="1"/>
</dbReference>
<organism evidence="6">
    <name type="scientific">Aphanomyces astaci</name>
    <name type="common">Crayfish plague agent</name>
    <dbReference type="NCBI Taxonomy" id="112090"/>
    <lineage>
        <taxon>Eukaryota</taxon>
        <taxon>Sar</taxon>
        <taxon>Stramenopiles</taxon>
        <taxon>Oomycota</taxon>
        <taxon>Saprolegniomycetes</taxon>
        <taxon>Saprolegniales</taxon>
        <taxon>Verrucalvaceae</taxon>
        <taxon>Aphanomyces</taxon>
    </lineage>
</organism>
<protein>
    <recommendedName>
        <fullName evidence="7">Rapamycin-insensitive companion of mTOR domain-containing protein</fullName>
    </recommendedName>
</protein>
<evidence type="ECO:0000259" key="3">
    <source>
        <dbReference type="SMART" id="SM01307"/>
    </source>
</evidence>
<name>W4FNT3_APHAT</name>
<feature type="domain" description="Rapamycin-insensitive companion of mTOR middle" evidence="3">
    <location>
        <begin position="507"/>
        <end position="765"/>
    </location>
</feature>
<dbReference type="InterPro" id="IPR029453">
    <property type="entry name" value="Rictor_IV"/>
</dbReference>
<dbReference type="SMART" id="SM01310">
    <property type="entry name" value="RICTOR_V"/>
    <property type="match status" value="1"/>
</dbReference>
<dbReference type="SMART" id="SM01307">
    <property type="entry name" value="RICTOR_M"/>
    <property type="match status" value="1"/>
</dbReference>
<dbReference type="InterPro" id="IPR028267">
    <property type="entry name" value="Pianissimo_N"/>
</dbReference>
<dbReference type="InterPro" id="IPR029451">
    <property type="entry name" value="RICTOR_M"/>
</dbReference>
<feature type="region of interest" description="Disordered" evidence="2">
    <location>
        <begin position="1058"/>
        <end position="1106"/>
    </location>
</feature>
<dbReference type="SMART" id="SM01308">
    <property type="entry name" value="RICTOR_N"/>
    <property type="match status" value="1"/>
</dbReference>
<dbReference type="PANTHER" id="PTHR13298:SF11">
    <property type="entry name" value="RAPAMYCIN-INSENSITIVE COMPANION OF MTOR"/>
    <property type="match status" value="1"/>
</dbReference>
<dbReference type="GO" id="GO:0031932">
    <property type="term" value="C:TORC2 complex"/>
    <property type="evidence" value="ECO:0007669"/>
    <property type="project" value="InterPro"/>
</dbReference>
<dbReference type="OrthoDB" id="271111at2759"/>
<dbReference type="RefSeq" id="XP_009841368.1">
    <property type="nucleotide sequence ID" value="XM_009843066.1"/>
</dbReference>
<dbReference type="InterPro" id="IPR029452">
    <property type="entry name" value="RICTOR_V"/>
</dbReference>
<evidence type="ECO:0000259" key="5">
    <source>
        <dbReference type="SMART" id="SM01310"/>
    </source>
</evidence>
<dbReference type="Gene3D" id="1.25.10.10">
    <property type="entry name" value="Leucine-rich Repeat Variant"/>
    <property type="match status" value="1"/>
</dbReference>
<comment type="similarity">
    <text evidence="1">Belongs to the RICTOR family.</text>
</comment>
<dbReference type="InterPro" id="IPR028268">
    <property type="entry name" value="Pianissimo_fam"/>
</dbReference>
<evidence type="ECO:0000313" key="6">
    <source>
        <dbReference type="EMBL" id="ETV69115.1"/>
    </source>
</evidence>
<evidence type="ECO:0000259" key="4">
    <source>
        <dbReference type="SMART" id="SM01308"/>
    </source>
</evidence>
<dbReference type="SUPFAM" id="SSF48371">
    <property type="entry name" value="ARM repeat"/>
    <property type="match status" value="2"/>
</dbReference>
<dbReference type="Pfam" id="PF14663">
    <property type="entry name" value="RasGEF_N_2"/>
    <property type="match status" value="1"/>
</dbReference>
<dbReference type="Pfam" id="PF14664">
    <property type="entry name" value="RICTOR_N"/>
    <property type="match status" value="1"/>
</dbReference>
<reference evidence="6" key="1">
    <citation type="submission" date="2013-12" db="EMBL/GenBank/DDBJ databases">
        <title>The Genome Sequence of Aphanomyces astaci APO3.</title>
        <authorList>
            <consortium name="The Broad Institute Genomics Platform"/>
            <person name="Russ C."/>
            <person name="Tyler B."/>
            <person name="van West P."/>
            <person name="Dieguez-Uribeondo J."/>
            <person name="Young S.K."/>
            <person name="Zeng Q."/>
            <person name="Gargeya S."/>
            <person name="Fitzgerald M."/>
            <person name="Abouelleil A."/>
            <person name="Alvarado L."/>
            <person name="Chapman S.B."/>
            <person name="Gainer-Dewar J."/>
            <person name="Goldberg J."/>
            <person name="Griggs A."/>
            <person name="Gujja S."/>
            <person name="Hansen M."/>
            <person name="Howarth C."/>
            <person name="Imamovic A."/>
            <person name="Ireland A."/>
            <person name="Larimer J."/>
            <person name="McCowan C."/>
            <person name="Murphy C."/>
            <person name="Pearson M."/>
            <person name="Poon T.W."/>
            <person name="Priest M."/>
            <person name="Roberts A."/>
            <person name="Saif S."/>
            <person name="Shea T."/>
            <person name="Sykes S."/>
            <person name="Wortman J."/>
            <person name="Nusbaum C."/>
            <person name="Birren B."/>
        </authorList>
    </citation>
    <scope>NUCLEOTIDE SEQUENCE [LARGE SCALE GENOMIC DNA]</scope>
    <source>
        <strain evidence="6">APO3</strain>
    </source>
</reference>
<gene>
    <name evidence="6" type="ORF">H257_15082</name>
</gene>
<dbReference type="VEuPathDB" id="FungiDB:H257_15082"/>
<sequence length="1484" mass="162469">MAAYHVLETTCRLIDRGGLDRRTKLEATGRITHEMKKDPMLLEMFAVERIQNCARGLMSDTDTSVRTAALRVLRYSMINCASTAQAIKLGVHLFVSRSMERDAKLVGERIQALKVVRRLMDIDASQVPTSVVRSVVAIANHKEDNLRRVALETLRELAIANVSVVMQCNGIKTLVDCILDPTCQDLADALLMTIMYLINEPANRNLIHSFVNVQVLLAPLTDTDTPAGTERRQRWTASRNAIVMMMRSWTGILIMTANPQGLRSLVRMLEQPVGDDVKKVVLATICDIFYTHAPLDKNGNDVDRSGDSIKGASSSAKQHAAAVVSTHAQTNLLDNYMVMVLLSLGHCGLLQALVALGTCANRTALAEPAIELLSEILHLSARLLPDQHCAMLLALPQLVATTAYSQVDYLADLQTKPPEDRLQRERAIRSSEMLAELAHAVGASSSSGGLVTRQNPLAGGAANGVHLASELLRGTNRPLHNFSMQSPRDSAREMLVYDLKVHLDNQMDDHTFRDLLMHKSRVLSGKDWFRWNWDIISELLEGPLTNPARLSEAMKTKFFKRVSGFFRCDNSDKGYFAGLPWTPDYVPYLRPACQMYTLLLNHPEGIAFLKTDRRGQLLNEISTALELEARPEAAIVESHLGELQARMFSPEYCSRRMLREYFTLLGLMSSSPEGLKMMQRIFARLTKLGTAKVLTDKGQPMDMSKTQRAVKDKSQGHDFLCRLILANLDYTVEGSSRQLLTDWMNFGSESLRLYATCLLRALLRSEVEGFERWGIESLVAQLDKETSVARAALSVLEEAAESPVYLSAMIKKRPLQLVHLQAESLLLKFLSLPEGLAFLKDVPNWIPTKLVQWRQSKVVNYVHVVESHLLRGVFRDKQSVTTNTSKAALKPVPIPVTVPNRRSSNFKHGPHRDQWGLEWLFRMPWNIEVKLVGPPGSGPPAHLTIDAYVDASETGHDAHTPSDGNHLNTIRIKGVVVDARNIPKPVTVNSQQTLQACLFLGAQPVDRKGHTKPAPTLNGGFPAPNDKEPGSTGGVGGLGGLGGGGGGGLGMGGGGLGGNALTSTGGPPIRSRTESRGVIDRSSEQSGNLDSSMAYEAPDENKDWSSCGPEHRTAAALFQAATHDSLTEASVCPAGERAVWTFDMDTDNHQIKRVQLKSVEFTIQLLPSKAPTVPLPRHFYGELAKTDDGCAILSQSGHVAELVASLKDPTAVPLEKRAALWTLGHIGGTNRGMDLLTSHADDLVECIVHMATSCDLLSLRGTSLFVLGLIARSSAGKRALSHAGWAVPRDPLASVAVPNSVATLFVWPTATPPYPSDLVDVSFKPFVSPHFVKSAKTTAKTKEILRLVGDLSSTISQKEAGASLNRMKGSHPELFEDTETALAAHTILARYHYRLSARQFVMNLFEKADLSNAALNSFLWQGEDPQQAAPQGGRRRRSSVSAPSLSSTIQSLLHSHSKETVLATARHIPDHENTIFVGASEAMV</sequence>
<dbReference type="Pfam" id="PF14668">
    <property type="entry name" value="RICTOR_V"/>
    <property type="match status" value="1"/>
</dbReference>
<feature type="domain" description="Rapamycin-insensitive companion of mTOR" evidence="5">
    <location>
        <begin position="1213"/>
        <end position="1287"/>
    </location>
</feature>
<proteinExistence type="inferred from homology"/>
<dbReference type="Pfam" id="PF14666">
    <property type="entry name" value="RICTOR_M"/>
    <property type="match status" value="1"/>
</dbReference>
<feature type="region of interest" description="Disordered" evidence="2">
    <location>
        <begin position="1008"/>
        <end position="1035"/>
    </location>
</feature>
<dbReference type="GO" id="GO:0038203">
    <property type="term" value="P:TORC2 signaling"/>
    <property type="evidence" value="ECO:0007669"/>
    <property type="project" value="TreeGrafter"/>
</dbReference>
<feature type="domain" description="Rapamycin-insensitive companion of mTOR N-terminal" evidence="4">
    <location>
        <begin position="25"/>
        <end position="385"/>
    </location>
</feature>
<dbReference type="GeneID" id="20817078"/>
<dbReference type="STRING" id="112090.W4FNT3"/>
<dbReference type="InterPro" id="IPR016024">
    <property type="entry name" value="ARM-type_fold"/>
</dbReference>
<feature type="compositionally biased region" description="Basic and acidic residues" evidence="2">
    <location>
        <begin position="1071"/>
        <end position="1083"/>
    </location>
</feature>
<evidence type="ECO:0000256" key="2">
    <source>
        <dbReference type="SAM" id="MobiDB-lite"/>
    </source>
</evidence>
<dbReference type="EMBL" id="KI913179">
    <property type="protein sequence ID" value="ETV69115.1"/>
    <property type="molecule type" value="Genomic_DNA"/>
</dbReference>